<dbReference type="PRINTS" id="PR00111">
    <property type="entry name" value="ABHYDROLASE"/>
</dbReference>
<dbReference type="PANTHER" id="PTHR43798">
    <property type="entry name" value="MONOACYLGLYCEROL LIPASE"/>
    <property type="match status" value="1"/>
</dbReference>
<dbReference type="PANTHER" id="PTHR43798:SF33">
    <property type="entry name" value="HYDROLASE, PUTATIVE (AFU_ORTHOLOGUE AFUA_2G14860)-RELATED"/>
    <property type="match status" value="1"/>
</dbReference>
<evidence type="ECO:0000313" key="2">
    <source>
        <dbReference type="EMBL" id="TVO78750.1"/>
    </source>
</evidence>
<dbReference type="GO" id="GO:0016787">
    <property type="term" value="F:hydrolase activity"/>
    <property type="evidence" value="ECO:0007669"/>
    <property type="project" value="UniProtKB-KW"/>
</dbReference>
<accession>A0A558DM69</accession>
<name>A0A558DM69_9GAMM</name>
<gene>
    <name evidence="2" type="ORF">FHP88_00905</name>
</gene>
<evidence type="ECO:0000259" key="1">
    <source>
        <dbReference type="Pfam" id="PF00561"/>
    </source>
</evidence>
<dbReference type="InterPro" id="IPR000073">
    <property type="entry name" value="AB_hydrolase_1"/>
</dbReference>
<dbReference type="InterPro" id="IPR050266">
    <property type="entry name" value="AB_hydrolase_sf"/>
</dbReference>
<reference evidence="2 3" key="1">
    <citation type="submission" date="2019-07" db="EMBL/GenBank/DDBJ databases">
        <title>The pathways for chlorine oxyanion respiration interact through the shared metabolite chlorate.</title>
        <authorList>
            <person name="Barnum T.P."/>
            <person name="Cheng Y."/>
            <person name="Hill K.A."/>
            <person name="Lucas L.N."/>
            <person name="Carlson H.K."/>
            <person name="Coates J.D."/>
        </authorList>
    </citation>
    <scope>NUCLEOTIDE SEQUENCE [LARGE SCALE GENOMIC DNA]</scope>
    <source>
        <strain evidence="2 3">BK-1</strain>
    </source>
</reference>
<dbReference type="EMBL" id="VMNH01000002">
    <property type="protein sequence ID" value="TVO78750.1"/>
    <property type="molecule type" value="Genomic_DNA"/>
</dbReference>
<dbReference type="GO" id="GO:0016020">
    <property type="term" value="C:membrane"/>
    <property type="evidence" value="ECO:0007669"/>
    <property type="project" value="TreeGrafter"/>
</dbReference>
<sequence length="262" mass="29409">MPSEQIIFERGQGVPVVLLHSSMSSKEQWKRLCESLLPRFRVIAIDLYGYGNSTFPPTPDTFTLGDETARIERLIQACIGDQPFHLIGHSYGGATALRYTYDHQNSILSLGLYEPVAFHLLEPDDPGLVIIQEIFTQISAHLTENKVSAAAEDFIDFWSGVGTYAGLTPERKPFLDKLIHKVALDFLALLHEPLTAESYQAINLPACLLRSKESPLPTRRVAEVLEKNLPQIEAHWVKGGHMAPITNADEVNPYWINFLNHH</sequence>
<dbReference type="InterPro" id="IPR029058">
    <property type="entry name" value="AB_hydrolase_fold"/>
</dbReference>
<dbReference type="Proteomes" id="UP000316649">
    <property type="component" value="Unassembled WGS sequence"/>
</dbReference>
<dbReference type="Gene3D" id="3.40.50.1820">
    <property type="entry name" value="alpha/beta hydrolase"/>
    <property type="match status" value="1"/>
</dbReference>
<dbReference type="AlphaFoldDB" id="A0A558DM69"/>
<proteinExistence type="predicted"/>
<feature type="domain" description="AB hydrolase-1" evidence="1">
    <location>
        <begin position="15"/>
        <end position="242"/>
    </location>
</feature>
<dbReference type="RefSeq" id="WP_144357108.1">
    <property type="nucleotide sequence ID" value="NZ_VMNH01000002.1"/>
</dbReference>
<dbReference type="SUPFAM" id="SSF53474">
    <property type="entry name" value="alpha/beta-Hydrolases"/>
    <property type="match status" value="1"/>
</dbReference>
<keyword evidence="2" id="KW-0378">Hydrolase</keyword>
<keyword evidence="3" id="KW-1185">Reference proteome</keyword>
<dbReference type="OrthoDB" id="6117067at2"/>
<dbReference type="Pfam" id="PF00561">
    <property type="entry name" value="Abhydrolase_1"/>
    <property type="match status" value="1"/>
</dbReference>
<evidence type="ECO:0000313" key="3">
    <source>
        <dbReference type="Proteomes" id="UP000316649"/>
    </source>
</evidence>
<protein>
    <submittedName>
        <fullName evidence="2">Alpha/beta hydrolase</fullName>
    </submittedName>
</protein>
<organism evidence="2 3">
    <name type="scientific">Sedimenticola selenatireducens</name>
    <dbReference type="NCBI Taxonomy" id="191960"/>
    <lineage>
        <taxon>Bacteria</taxon>
        <taxon>Pseudomonadati</taxon>
        <taxon>Pseudomonadota</taxon>
        <taxon>Gammaproteobacteria</taxon>
        <taxon>Chromatiales</taxon>
        <taxon>Sedimenticolaceae</taxon>
        <taxon>Sedimenticola</taxon>
    </lineage>
</organism>
<comment type="caution">
    <text evidence="2">The sequence shown here is derived from an EMBL/GenBank/DDBJ whole genome shotgun (WGS) entry which is preliminary data.</text>
</comment>